<dbReference type="SUPFAM" id="SSF53335">
    <property type="entry name" value="S-adenosyl-L-methionine-dependent methyltransferases"/>
    <property type="match status" value="1"/>
</dbReference>
<dbReference type="PANTHER" id="PTHR14911:SF21">
    <property type="entry name" value="N2-METHYLGUANOSINE TRNA METHYLTRANSFERASE"/>
    <property type="match status" value="1"/>
</dbReference>
<evidence type="ECO:0000259" key="9">
    <source>
        <dbReference type="Pfam" id="PF01555"/>
    </source>
</evidence>
<evidence type="ECO:0000256" key="3">
    <source>
        <dbReference type="ARBA" id="ARBA00022603"/>
    </source>
</evidence>
<dbReference type="EMBL" id="DTLI01000068">
    <property type="protein sequence ID" value="HHS51779.1"/>
    <property type="molecule type" value="Genomic_DNA"/>
</dbReference>
<organism evidence="10">
    <name type="scientific">candidate division WOR-3 bacterium</name>
    <dbReference type="NCBI Taxonomy" id="2052148"/>
    <lineage>
        <taxon>Bacteria</taxon>
        <taxon>Bacteria division WOR-3</taxon>
    </lineage>
</organism>
<gene>
    <name evidence="10" type="ORF">ENW73_02780</name>
</gene>
<comment type="similarity">
    <text evidence="1">Belongs to the N(4)/N(6)-methyltransferase family. N(4) subfamily.</text>
</comment>
<dbReference type="GO" id="GO:0030488">
    <property type="term" value="P:tRNA methylation"/>
    <property type="evidence" value="ECO:0007669"/>
    <property type="project" value="TreeGrafter"/>
</dbReference>
<reference evidence="10" key="1">
    <citation type="journal article" date="2020" name="mSystems">
        <title>Genome- and Community-Level Interaction Insights into Carbon Utilization and Element Cycling Functions of Hydrothermarchaeota in Hydrothermal Sediment.</title>
        <authorList>
            <person name="Zhou Z."/>
            <person name="Liu Y."/>
            <person name="Xu W."/>
            <person name="Pan J."/>
            <person name="Luo Z.H."/>
            <person name="Li M."/>
        </authorList>
    </citation>
    <scope>NUCLEOTIDE SEQUENCE [LARGE SCALE GENOMIC DNA]</scope>
    <source>
        <strain evidence="10">SpSt-876</strain>
    </source>
</reference>
<keyword evidence="3" id="KW-0489">Methyltransferase</keyword>
<proteinExistence type="inferred from homology"/>
<comment type="catalytic activity">
    <reaction evidence="8">
        <text>a 2'-deoxycytidine in DNA + S-adenosyl-L-methionine = an N(4)-methyl-2'-deoxycytidine in DNA + S-adenosyl-L-homocysteine + H(+)</text>
        <dbReference type="Rhea" id="RHEA:16857"/>
        <dbReference type="Rhea" id="RHEA-COMP:11369"/>
        <dbReference type="Rhea" id="RHEA-COMP:13674"/>
        <dbReference type="ChEBI" id="CHEBI:15378"/>
        <dbReference type="ChEBI" id="CHEBI:57856"/>
        <dbReference type="ChEBI" id="CHEBI:59789"/>
        <dbReference type="ChEBI" id="CHEBI:85452"/>
        <dbReference type="ChEBI" id="CHEBI:137933"/>
        <dbReference type="EC" id="2.1.1.113"/>
    </reaction>
</comment>
<keyword evidence="4" id="KW-0808">Transferase</keyword>
<dbReference type="Gene3D" id="3.40.50.150">
    <property type="entry name" value="Vaccinia Virus protein VP39"/>
    <property type="match status" value="2"/>
</dbReference>
<dbReference type="InterPro" id="IPR017985">
    <property type="entry name" value="MeTrfase_CN4_CS"/>
</dbReference>
<evidence type="ECO:0000256" key="2">
    <source>
        <dbReference type="ARBA" id="ARBA00012185"/>
    </source>
</evidence>
<evidence type="ECO:0000313" key="10">
    <source>
        <dbReference type="EMBL" id="HHS51779.1"/>
    </source>
</evidence>
<evidence type="ECO:0000256" key="5">
    <source>
        <dbReference type="ARBA" id="ARBA00022691"/>
    </source>
</evidence>
<keyword evidence="6" id="KW-0680">Restriction system</keyword>
<dbReference type="GO" id="GO:0003677">
    <property type="term" value="F:DNA binding"/>
    <property type="evidence" value="ECO:0007669"/>
    <property type="project" value="UniProtKB-KW"/>
</dbReference>
<dbReference type="InterPro" id="IPR002941">
    <property type="entry name" value="DNA_methylase_N4/N6"/>
</dbReference>
<accession>A0A7C6EC73</accession>
<dbReference type="Pfam" id="PF01555">
    <property type="entry name" value="N6_N4_Mtase"/>
    <property type="match status" value="1"/>
</dbReference>
<dbReference type="InterPro" id="IPR029063">
    <property type="entry name" value="SAM-dependent_MTases_sf"/>
</dbReference>
<evidence type="ECO:0000256" key="4">
    <source>
        <dbReference type="ARBA" id="ARBA00022679"/>
    </source>
</evidence>
<evidence type="ECO:0000256" key="6">
    <source>
        <dbReference type="ARBA" id="ARBA00022747"/>
    </source>
</evidence>
<comment type="caution">
    <text evidence="10">The sequence shown here is derived from an EMBL/GenBank/DDBJ whole genome shotgun (WGS) entry which is preliminary data.</text>
</comment>
<keyword evidence="5" id="KW-0949">S-adenosyl-L-methionine</keyword>
<evidence type="ECO:0000256" key="7">
    <source>
        <dbReference type="ARBA" id="ARBA00023125"/>
    </source>
</evidence>
<feature type="domain" description="DNA methylase N-4/N-6" evidence="9">
    <location>
        <begin position="95"/>
        <end position="174"/>
    </location>
</feature>
<dbReference type="AlphaFoldDB" id="A0A7C6EC73"/>
<dbReference type="GO" id="GO:0008170">
    <property type="term" value="F:N-methyltransferase activity"/>
    <property type="evidence" value="ECO:0007669"/>
    <property type="project" value="InterPro"/>
</dbReference>
<protein>
    <recommendedName>
        <fullName evidence="2">site-specific DNA-methyltransferase (cytosine-N(4)-specific)</fullName>
        <ecNumber evidence="2">2.1.1.113</ecNumber>
    </recommendedName>
</protein>
<dbReference type="EC" id="2.1.1.113" evidence="2"/>
<dbReference type="GO" id="GO:0009307">
    <property type="term" value="P:DNA restriction-modification system"/>
    <property type="evidence" value="ECO:0007669"/>
    <property type="project" value="UniProtKB-KW"/>
</dbReference>
<evidence type="ECO:0000256" key="1">
    <source>
        <dbReference type="ARBA" id="ARBA00010203"/>
    </source>
</evidence>
<evidence type="ECO:0000256" key="8">
    <source>
        <dbReference type="ARBA" id="ARBA00049120"/>
    </source>
</evidence>
<name>A0A7C6EC73_UNCW3</name>
<dbReference type="GO" id="GO:0015667">
    <property type="term" value="F:site-specific DNA-methyltransferase (cytosine-N4-specific) activity"/>
    <property type="evidence" value="ECO:0007669"/>
    <property type="project" value="UniProtKB-EC"/>
</dbReference>
<sequence length="431" mass="49686">MAEISNFKGERMLQRAEELNSFWAYRTAELPQDKQLLLLDNVQFIYELALAQLELQSLGVSFEVTNGLREFKLLETEDEEILRRKLAYFKFVKGKPTDYFQIIQKNRTRSVNQYLTHWIYPYKGKFHPQMIRALLNITGLEQGDTVLDPFIGSGTTAIEAQLLGINCVGIDISPICVLQSKVKTESIDVLSQIVEWKEEITKRIRPSLFNLDGKTINDCINLIPDEKVRNFYKMAKLVAISDNARRRREFSNAFLKNLELMISSISDYVEIIRKLNLRLGKMDINVGDSRVLPLNDESIDGIITSPPYSIALDYVSNDAHALKDLGYDLSEIREKFIGVRGKGQIRIDLYNEDMKKSLKEMFRVLKPKKYAVIVIGNATYMGHEVKTVEFIIAYAEKIGFKLVKNIDKIIFGLYNVMQRENILIFQKEGIR</sequence>
<dbReference type="PANTHER" id="PTHR14911">
    <property type="entry name" value="THUMP DOMAIN-CONTAINING"/>
    <property type="match status" value="1"/>
</dbReference>
<keyword evidence="7" id="KW-0238">DNA-binding</keyword>
<dbReference type="PROSITE" id="PS00093">
    <property type="entry name" value="N4_MTASE"/>
    <property type="match status" value="1"/>
</dbReference>
<dbReference type="GO" id="GO:0016423">
    <property type="term" value="F:tRNA (guanine) methyltransferase activity"/>
    <property type="evidence" value="ECO:0007669"/>
    <property type="project" value="TreeGrafter"/>
</dbReference>